<dbReference type="SMART" id="SM00184">
    <property type="entry name" value="RING"/>
    <property type="match status" value="1"/>
</dbReference>
<dbReference type="InterPro" id="IPR017907">
    <property type="entry name" value="Znf_RING_CS"/>
</dbReference>
<evidence type="ECO:0000259" key="6">
    <source>
        <dbReference type="PROSITE" id="PS50089"/>
    </source>
</evidence>
<dbReference type="STRING" id="284811.Q751J5"/>
<feature type="region of interest" description="Disordered" evidence="5">
    <location>
        <begin position="1"/>
        <end position="115"/>
    </location>
</feature>
<accession>Q751J5</accession>
<proteinExistence type="predicted"/>
<name>Q751J5_EREGS</name>
<organism evidence="7 8">
    <name type="scientific">Eremothecium gossypii (strain ATCC 10895 / CBS 109.51 / FGSC 9923 / NRRL Y-1056)</name>
    <name type="common">Yeast</name>
    <name type="synonym">Ashbya gossypii</name>
    <dbReference type="NCBI Taxonomy" id="284811"/>
    <lineage>
        <taxon>Eukaryota</taxon>
        <taxon>Fungi</taxon>
        <taxon>Dikarya</taxon>
        <taxon>Ascomycota</taxon>
        <taxon>Saccharomycotina</taxon>
        <taxon>Saccharomycetes</taxon>
        <taxon>Saccharomycetales</taxon>
        <taxon>Saccharomycetaceae</taxon>
        <taxon>Eremothecium</taxon>
    </lineage>
</organism>
<keyword evidence="3" id="KW-0862">Zinc</keyword>
<dbReference type="RefSeq" id="NP_986378.1">
    <property type="nucleotide sequence ID" value="NM_211440.1"/>
</dbReference>
<sequence>MAGERGGAALGAPLGGDEADGAQAEEWNTDGGTQESGASSESEAPARKRRRVGRNRQMYDSDDSDYDGSPPQVAVGDSAAGRAAAATARADESGDGSQSSVELADEGSAGGGEEPDIVYLEARGPVSGSVVDVEAEARLQQVVEIPDEEVGEEQTRLGGDRPVECKKAMDYKCPICFDPPEAALMTPCGHIYCTVCLFQMVNSSRGYRRNGQCALCRKDVKLKEVGLVVLRKKRVRKQSAE</sequence>
<dbReference type="PANTHER" id="PTHR47094:SF1">
    <property type="entry name" value="RING-TYPE E3 UBIQUITIN TRANSFERASE"/>
    <property type="match status" value="1"/>
</dbReference>
<evidence type="ECO:0000313" key="8">
    <source>
        <dbReference type="Proteomes" id="UP000000591"/>
    </source>
</evidence>
<evidence type="ECO:0000313" key="7">
    <source>
        <dbReference type="EMBL" id="AAS54202.1"/>
    </source>
</evidence>
<evidence type="ECO:0000256" key="3">
    <source>
        <dbReference type="ARBA" id="ARBA00022833"/>
    </source>
</evidence>
<dbReference type="InterPro" id="IPR013083">
    <property type="entry name" value="Znf_RING/FYVE/PHD"/>
</dbReference>
<feature type="compositionally biased region" description="Low complexity" evidence="5">
    <location>
        <begin position="73"/>
        <end position="88"/>
    </location>
</feature>
<dbReference type="GO" id="GO:0061630">
    <property type="term" value="F:ubiquitin protein ligase activity"/>
    <property type="evidence" value="ECO:0007669"/>
    <property type="project" value="InterPro"/>
</dbReference>
<dbReference type="InterPro" id="IPR001841">
    <property type="entry name" value="Znf_RING"/>
</dbReference>
<dbReference type="eggNOG" id="KOG2164">
    <property type="taxonomic scope" value="Eukaryota"/>
</dbReference>
<dbReference type="HOGENOM" id="CLU_081643_1_0_1"/>
<dbReference type="GeneID" id="4622671"/>
<dbReference type="GO" id="GO:0008270">
    <property type="term" value="F:zinc ion binding"/>
    <property type="evidence" value="ECO:0007669"/>
    <property type="project" value="UniProtKB-KW"/>
</dbReference>
<dbReference type="KEGG" id="ago:AGOS_AGL289C"/>
<dbReference type="InParanoid" id="Q751J5"/>
<dbReference type="PROSITE" id="PS00518">
    <property type="entry name" value="ZF_RING_1"/>
    <property type="match status" value="1"/>
</dbReference>
<evidence type="ECO:0000256" key="5">
    <source>
        <dbReference type="SAM" id="MobiDB-lite"/>
    </source>
</evidence>
<dbReference type="AlphaFoldDB" id="Q751J5"/>
<feature type="domain" description="RING-type" evidence="6">
    <location>
        <begin position="173"/>
        <end position="217"/>
    </location>
</feature>
<keyword evidence="1" id="KW-0479">Metal-binding</keyword>
<dbReference type="GO" id="GO:0016567">
    <property type="term" value="P:protein ubiquitination"/>
    <property type="evidence" value="ECO:0007669"/>
    <property type="project" value="UniProtKB-UniPathway"/>
</dbReference>
<dbReference type="Proteomes" id="UP000000591">
    <property type="component" value="Chromosome VII"/>
</dbReference>
<keyword evidence="2 4" id="KW-0863">Zinc-finger</keyword>
<dbReference type="PROSITE" id="PS50089">
    <property type="entry name" value="ZF_RING_2"/>
    <property type="match status" value="1"/>
</dbReference>
<dbReference type="PANTHER" id="PTHR47094">
    <property type="entry name" value="ELFLESS, ISOFORM B"/>
    <property type="match status" value="1"/>
</dbReference>
<dbReference type="OrthoDB" id="6270329at2759"/>
<evidence type="ECO:0000256" key="2">
    <source>
        <dbReference type="ARBA" id="ARBA00022771"/>
    </source>
</evidence>
<dbReference type="Gene3D" id="3.30.40.10">
    <property type="entry name" value="Zinc/RING finger domain, C3HC4 (zinc finger)"/>
    <property type="match status" value="1"/>
</dbReference>
<dbReference type="Pfam" id="PF00097">
    <property type="entry name" value="zf-C3HC4"/>
    <property type="match status" value="1"/>
</dbReference>
<dbReference type="EMBL" id="AE016820">
    <property type="protein sequence ID" value="AAS54202.1"/>
    <property type="molecule type" value="Genomic_DNA"/>
</dbReference>
<reference evidence="8" key="2">
    <citation type="journal article" date="2013" name="G3 (Bethesda)">
        <title>Genomes of Ashbya fungi isolated from insects reveal four mating-type loci, numerous translocations, lack of transposons, and distinct gene duplications.</title>
        <authorList>
            <person name="Dietrich F.S."/>
            <person name="Voegeli S."/>
            <person name="Kuo S."/>
            <person name="Philippsen P."/>
        </authorList>
    </citation>
    <scope>GENOME REANNOTATION</scope>
    <source>
        <strain evidence="8">ATCC 10895 / CBS 109.51 / FGSC 9923 / NRRL Y-1056</strain>
    </source>
</reference>
<dbReference type="InterPro" id="IPR018957">
    <property type="entry name" value="Znf_C3HC4_RING-type"/>
</dbReference>
<reference evidence="7 8" key="1">
    <citation type="journal article" date="2004" name="Science">
        <title>The Ashbya gossypii genome as a tool for mapping the ancient Saccharomyces cerevisiae genome.</title>
        <authorList>
            <person name="Dietrich F.S."/>
            <person name="Voegeli S."/>
            <person name="Brachat S."/>
            <person name="Lerch A."/>
            <person name="Gates K."/>
            <person name="Steiner S."/>
            <person name="Mohr C."/>
            <person name="Pohlmann R."/>
            <person name="Luedi P."/>
            <person name="Choi S."/>
            <person name="Wing R.A."/>
            <person name="Flavier A."/>
            <person name="Gaffney T.D."/>
            <person name="Philippsen P."/>
        </authorList>
    </citation>
    <scope>NUCLEOTIDE SEQUENCE [LARGE SCALE GENOMIC DNA]</scope>
    <source>
        <strain evidence="8">ATCC 10895 / CBS 109.51 / FGSC 9923 / NRRL Y-1056</strain>
    </source>
</reference>
<dbReference type="SUPFAM" id="SSF57850">
    <property type="entry name" value="RING/U-box"/>
    <property type="match status" value="1"/>
</dbReference>
<gene>
    <name evidence="7" type="ORF">AGOS_AGL289C</name>
</gene>
<dbReference type="UniPathway" id="UPA00143"/>
<protein>
    <submittedName>
        <fullName evidence="7">AGL289Cp</fullName>
    </submittedName>
</protein>
<keyword evidence="8" id="KW-1185">Reference proteome</keyword>
<evidence type="ECO:0000256" key="4">
    <source>
        <dbReference type="PROSITE-ProRule" id="PRU00175"/>
    </source>
</evidence>
<dbReference type="InterPro" id="IPR049627">
    <property type="entry name" value="SLX8"/>
</dbReference>
<evidence type="ECO:0000256" key="1">
    <source>
        <dbReference type="ARBA" id="ARBA00022723"/>
    </source>
</evidence>